<name>A0ABQ4MYU0_9BACL</name>
<comment type="caution">
    <text evidence="1">The sequence shown here is derived from an EMBL/GenBank/DDBJ whole genome shotgun (WGS) entry which is preliminary data.</text>
</comment>
<organism evidence="1 2">
    <name type="scientific">Paenibacillus woosongensis</name>
    <dbReference type="NCBI Taxonomy" id="307580"/>
    <lineage>
        <taxon>Bacteria</taxon>
        <taxon>Bacillati</taxon>
        <taxon>Bacillota</taxon>
        <taxon>Bacilli</taxon>
        <taxon>Bacillales</taxon>
        <taxon>Paenibacillaceae</taxon>
        <taxon>Paenibacillus</taxon>
    </lineage>
</organism>
<evidence type="ECO:0000313" key="2">
    <source>
        <dbReference type="Proteomes" id="UP000681290"/>
    </source>
</evidence>
<reference evidence="1 2" key="1">
    <citation type="submission" date="2021-03" db="EMBL/GenBank/DDBJ databases">
        <title>Antimicrobial resistance genes in bacteria isolated from Japanese honey, and their potential for conferring macrolide and lincosamide resistance in the American foulbrood pathogen Paenibacillus larvae.</title>
        <authorList>
            <person name="Okamoto M."/>
            <person name="Kumagai M."/>
            <person name="Kanamori H."/>
            <person name="Takamatsu D."/>
        </authorList>
    </citation>
    <scope>NUCLEOTIDE SEQUENCE [LARGE SCALE GENOMIC DNA]</scope>
    <source>
        <strain evidence="1 2">J15TS10</strain>
    </source>
</reference>
<sequence length="64" mass="6929">MRVSMAGNDRAVCSEIIDIAVAVYVPEMGASRFIHKNGRPAPNRFERAGGAVDAADNMLESFFV</sequence>
<protein>
    <submittedName>
        <fullName evidence="1">Uncharacterized protein</fullName>
    </submittedName>
</protein>
<keyword evidence="2" id="KW-1185">Reference proteome</keyword>
<gene>
    <name evidence="1" type="ORF">J15TS10_48540</name>
</gene>
<proteinExistence type="predicted"/>
<accession>A0ABQ4MYU0</accession>
<dbReference type="Proteomes" id="UP000681290">
    <property type="component" value="Unassembled WGS sequence"/>
</dbReference>
<dbReference type="EMBL" id="BOSM01000013">
    <property type="protein sequence ID" value="GIP61040.1"/>
    <property type="molecule type" value="Genomic_DNA"/>
</dbReference>
<evidence type="ECO:0000313" key="1">
    <source>
        <dbReference type="EMBL" id="GIP61040.1"/>
    </source>
</evidence>